<comment type="caution">
    <text evidence="1">The sequence shown here is derived from an EMBL/GenBank/DDBJ whole genome shotgun (WGS) entry which is preliminary data.</text>
</comment>
<evidence type="ECO:0000313" key="1">
    <source>
        <dbReference type="EMBL" id="MDT7846809.1"/>
    </source>
</evidence>
<keyword evidence="2" id="KW-1185">Reference proteome</keyword>
<gene>
    <name evidence="1" type="ORF">RQC66_39435</name>
</gene>
<dbReference type="EMBL" id="JAVTLL010000039">
    <property type="protein sequence ID" value="MDT7846809.1"/>
    <property type="molecule type" value="Genomic_DNA"/>
</dbReference>
<reference evidence="2" key="1">
    <citation type="submission" date="2023-07" db="EMBL/GenBank/DDBJ databases">
        <title>Draft genome sequence of the endophytic actinobacterium Streptomyces justiciae WPN32, a potential antibiotic producer.</title>
        <authorList>
            <person name="Yasawong M."/>
            <person name="Pana W."/>
            <person name="Ganta P."/>
            <person name="Santapan N."/>
            <person name="Songngamsuk T."/>
            <person name="Phatcharaharikarn M."/>
            <person name="Kerdtoob S."/>
            <person name="Nantapong N."/>
        </authorList>
    </citation>
    <scope>NUCLEOTIDE SEQUENCE [LARGE SCALE GENOMIC DNA]</scope>
    <source>
        <strain evidence="2">WPN32</strain>
    </source>
</reference>
<proteinExistence type="predicted"/>
<name>A0ABU3M5M3_9ACTN</name>
<organism evidence="1 2">
    <name type="scientific">Streptomyces justiciae</name>
    <dbReference type="NCBI Taxonomy" id="2780140"/>
    <lineage>
        <taxon>Bacteria</taxon>
        <taxon>Bacillati</taxon>
        <taxon>Actinomycetota</taxon>
        <taxon>Actinomycetes</taxon>
        <taxon>Kitasatosporales</taxon>
        <taxon>Streptomycetaceae</taxon>
        <taxon>Streptomyces</taxon>
    </lineage>
</organism>
<dbReference type="Proteomes" id="UP001257948">
    <property type="component" value="Unassembled WGS sequence"/>
</dbReference>
<protein>
    <submittedName>
        <fullName evidence="1">Uncharacterized protein</fullName>
    </submittedName>
</protein>
<evidence type="ECO:0000313" key="2">
    <source>
        <dbReference type="Proteomes" id="UP001257948"/>
    </source>
</evidence>
<accession>A0ABU3M5M3</accession>
<dbReference type="RefSeq" id="WP_314207052.1">
    <property type="nucleotide sequence ID" value="NZ_JAVTLL010000039.1"/>
</dbReference>
<sequence length="252" mass="28614">MGLRAVLADFPGVRPLAGLRDAWYWSRVPLFGFAGALSADGERLLQLSGRGSYDEELAVAVLGFAREREGELFARNAHWGALDGFQPPAGRRDFDFDSVVGISPDVHRAYPVEHPELTPHVRMVFPAYACEFAAAADETLDEAITRYQMLRLNELGRDPLPYLKMRYANTRMQGRSTNRGRGFTKPRRLVEELRWMEGGDGSFVEFENRHGRVWRVEWRDGWLMAEYGQAPREVGVEEAVEFAMARLYGRDG</sequence>